<comment type="caution">
    <text evidence="2">The sequence shown here is derived from an EMBL/GenBank/DDBJ whole genome shotgun (WGS) entry which is preliminary data.</text>
</comment>
<dbReference type="AlphaFoldDB" id="A0A5B7J1F9"/>
<gene>
    <name evidence="2" type="ORF">E2C01_083321</name>
</gene>
<evidence type="ECO:0000313" key="3">
    <source>
        <dbReference type="Proteomes" id="UP000324222"/>
    </source>
</evidence>
<sequence>MVGEDREREGKALARRGEAAAPTTTTNPATAPIKPSSPPRSTPSPLNIPACQITKRRGRA</sequence>
<evidence type="ECO:0000313" key="2">
    <source>
        <dbReference type="EMBL" id="MPC88419.1"/>
    </source>
</evidence>
<accession>A0A5B7J1F9</accession>
<dbReference type="EMBL" id="VSRR010077724">
    <property type="protein sequence ID" value="MPC88419.1"/>
    <property type="molecule type" value="Genomic_DNA"/>
</dbReference>
<feature type="compositionally biased region" description="Low complexity" evidence="1">
    <location>
        <begin position="19"/>
        <end position="34"/>
    </location>
</feature>
<reference evidence="2 3" key="1">
    <citation type="submission" date="2019-05" db="EMBL/GenBank/DDBJ databases">
        <title>Another draft genome of Portunus trituberculatus and its Hox gene families provides insights of decapod evolution.</title>
        <authorList>
            <person name="Jeong J.-H."/>
            <person name="Song I."/>
            <person name="Kim S."/>
            <person name="Choi T."/>
            <person name="Kim D."/>
            <person name="Ryu S."/>
            <person name="Kim W."/>
        </authorList>
    </citation>
    <scope>NUCLEOTIDE SEQUENCE [LARGE SCALE GENOMIC DNA]</scope>
    <source>
        <tissue evidence="2">Muscle</tissue>
    </source>
</reference>
<organism evidence="2 3">
    <name type="scientific">Portunus trituberculatus</name>
    <name type="common">Swimming crab</name>
    <name type="synonym">Neptunus trituberculatus</name>
    <dbReference type="NCBI Taxonomy" id="210409"/>
    <lineage>
        <taxon>Eukaryota</taxon>
        <taxon>Metazoa</taxon>
        <taxon>Ecdysozoa</taxon>
        <taxon>Arthropoda</taxon>
        <taxon>Crustacea</taxon>
        <taxon>Multicrustacea</taxon>
        <taxon>Malacostraca</taxon>
        <taxon>Eumalacostraca</taxon>
        <taxon>Eucarida</taxon>
        <taxon>Decapoda</taxon>
        <taxon>Pleocyemata</taxon>
        <taxon>Brachyura</taxon>
        <taxon>Eubrachyura</taxon>
        <taxon>Portunoidea</taxon>
        <taxon>Portunidae</taxon>
        <taxon>Portuninae</taxon>
        <taxon>Portunus</taxon>
    </lineage>
</organism>
<name>A0A5B7J1F9_PORTR</name>
<dbReference type="Proteomes" id="UP000324222">
    <property type="component" value="Unassembled WGS sequence"/>
</dbReference>
<protein>
    <submittedName>
        <fullName evidence="2">Uncharacterized protein</fullName>
    </submittedName>
</protein>
<feature type="region of interest" description="Disordered" evidence="1">
    <location>
        <begin position="1"/>
        <end position="60"/>
    </location>
</feature>
<proteinExistence type="predicted"/>
<evidence type="ECO:0000256" key="1">
    <source>
        <dbReference type="SAM" id="MobiDB-lite"/>
    </source>
</evidence>
<keyword evidence="3" id="KW-1185">Reference proteome</keyword>
<feature type="compositionally biased region" description="Basic and acidic residues" evidence="1">
    <location>
        <begin position="1"/>
        <end position="18"/>
    </location>
</feature>